<comment type="similarity">
    <text evidence="2">Belongs to the EamA transporter family.</text>
</comment>
<feature type="transmembrane region" description="Helical" evidence="8">
    <location>
        <begin position="269"/>
        <end position="293"/>
    </location>
</feature>
<evidence type="ECO:0000313" key="11">
    <source>
        <dbReference type="Proteomes" id="UP001433638"/>
    </source>
</evidence>
<comment type="caution">
    <text evidence="10">The sequence shown here is derived from an EMBL/GenBank/DDBJ whole genome shotgun (WGS) entry which is preliminary data.</text>
</comment>
<name>A0ABV1M1H0_9NEIS</name>
<keyword evidence="5 8" id="KW-0812">Transmembrane</keyword>
<dbReference type="Pfam" id="PF00892">
    <property type="entry name" value="EamA"/>
    <property type="match status" value="2"/>
</dbReference>
<dbReference type="EMBL" id="JBEFLD010000002">
    <property type="protein sequence ID" value="MEQ6289998.1"/>
    <property type="molecule type" value="Genomic_DNA"/>
</dbReference>
<dbReference type="PANTHER" id="PTHR22911">
    <property type="entry name" value="ACYL-MALONYL CONDENSING ENZYME-RELATED"/>
    <property type="match status" value="1"/>
</dbReference>
<comment type="subcellular location">
    <subcellularLocation>
        <location evidence="1">Cell membrane</location>
        <topology evidence="1">Multi-pass membrane protein</topology>
    </subcellularLocation>
</comment>
<dbReference type="Proteomes" id="UP001433638">
    <property type="component" value="Unassembled WGS sequence"/>
</dbReference>
<evidence type="ECO:0000256" key="5">
    <source>
        <dbReference type="ARBA" id="ARBA00022692"/>
    </source>
</evidence>
<feature type="transmembrane region" description="Helical" evidence="8">
    <location>
        <begin position="180"/>
        <end position="200"/>
    </location>
</feature>
<organism evidence="10 11">
    <name type="scientific">Vogesella oryzagri</name>
    <dbReference type="NCBI Taxonomy" id="3160864"/>
    <lineage>
        <taxon>Bacteria</taxon>
        <taxon>Pseudomonadati</taxon>
        <taxon>Pseudomonadota</taxon>
        <taxon>Betaproteobacteria</taxon>
        <taxon>Neisseriales</taxon>
        <taxon>Chromobacteriaceae</taxon>
        <taxon>Vogesella</taxon>
    </lineage>
</organism>
<feature type="transmembrane region" description="Helical" evidence="8">
    <location>
        <begin position="12"/>
        <end position="28"/>
    </location>
</feature>
<evidence type="ECO:0000256" key="4">
    <source>
        <dbReference type="ARBA" id="ARBA00022475"/>
    </source>
</evidence>
<keyword evidence="11" id="KW-1185">Reference proteome</keyword>
<feature type="transmembrane region" description="Helical" evidence="8">
    <location>
        <begin position="34"/>
        <end position="56"/>
    </location>
</feature>
<dbReference type="InterPro" id="IPR000620">
    <property type="entry name" value="EamA_dom"/>
</dbReference>
<feature type="transmembrane region" description="Helical" evidence="8">
    <location>
        <begin position="151"/>
        <end position="168"/>
    </location>
</feature>
<proteinExistence type="inferred from homology"/>
<keyword evidence="6 8" id="KW-1133">Transmembrane helix</keyword>
<accession>A0ABV1M1H0</accession>
<evidence type="ECO:0000256" key="6">
    <source>
        <dbReference type="ARBA" id="ARBA00022989"/>
    </source>
</evidence>
<evidence type="ECO:0000256" key="7">
    <source>
        <dbReference type="ARBA" id="ARBA00023136"/>
    </source>
</evidence>
<feature type="transmembrane region" description="Helical" evidence="8">
    <location>
        <begin position="76"/>
        <end position="93"/>
    </location>
</feature>
<keyword evidence="7 8" id="KW-0472">Membrane</keyword>
<dbReference type="RefSeq" id="WP_349584926.1">
    <property type="nucleotide sequence ID" value="NZ_JBEFLD010000002.1"/>
</dbReference>
<evidence type="ECO:0000256" key="3">
    <source>
        <dbReference type="ARBA" id="ARBA00022448"/>
    </source>
</evidence>
<feature type="transmembrane region" description="Helical" evidence="8">
    <location>
        <begin position="212"/>
        <end position="233"/>
    </location>
</feature>
<evidence type="ECO:0000256" key="8">
    <source>
        <dbReference type="SAM" id="Phobius"/>
    </source>
</evidence>
<gene>
    <name evidence="10" type="primary">rarD</name>
    <name evidence="10" type="ORF">ABNW52_05135</name>
</gene>
<feature type="domain" description="EamA" evidence="9">
    <location>
        <begin position="154"/>
        <end position="284"/>
    </location>
</feature>
<protein>
    <submittedName>
        <fullName evidence="10">EamA family transporter RarD</fullName>
    </submittedName>
</protein>
<reference evidence="10" key="1">
    <citation type="submission" date="2024-06" db="EMBL/GenBank/DDBJ databases">
        <title>Genome sequence of Vogesella sp. MAHUQ-64.</title>
        <authorList>
            <person name="Huq M.A."/>
        </authorList>
    </citation>
    <scope>NUCLEOTIDE SEQUENCE</scope>
    <source>
        <strain evidence="10">MAHUQ-64</strain>
    </source>
</reference>
<feature type="transmembrane region" description="Helical" evidence="8">
    <location>
        <begin position="105"/>
        <end position="122"/>
    </location>
</feature>
<keyword evidence="4" id="KW-1003">Cell membrane</keyword>
<sequence length="301" mass="32685">MSNSQETSRGVLYAIGAFFIWGLFPLYWKPLHDVPALQILCHRIVWSALFVAIVLLWQRNWAWLGAAIREPRRVGIFALSSLLLSGNWLIYIWAVNAGHVVEASLGYFINPLVNVLLGRLFLAERLTRTQAAAVALATLGVGWITLSAGALPWIALGLAATFGLYGLLRKKAPLPSLEGLALETFLLTPVAAAALLWFQWQGNGAFGQQGFAIDALLAGAGVVTAIPLLLFASGARRLKLATVGLIQYLGPSIQLGLGVWLFGEPFGQARALGFGLIWLALALYSGHGLLSYWKERRLQQA</sequence>
<keyword evidence="3" id="KW-0813">Transport</keyword>
<dbReference type="SUPFAM" id="SSF103481">
    <property type="entry name" value="Multidrug resistance efflux transporter EmrE"/>
    <property type="match status" value="2"/>
</dbReference>
<dbReference type="InterPro" id="IPR037185">
    <property type="entry name" value="EmrE-like"/>
</dbReference>
<evidence type="ECO:0000256" key="2">
    <source>
        <dbReference type="ARBA" id="ARBA00007362"/>
    </source>
</evidence>
<evidence type="ECO:0000313" key="10">
    <source>
        <dbReference type="EMBL" id="MEQ6289998.1"/>
    </source>
</evidence>
<feature type="transmembrane region" description="Helical" evidence="8">
    <location>
        <begin position="245"/>
        <end position="263"/>
    </location>
</feature>
<evidence type="ECO:0000256" key="1">
    <source>
        <dbReference type="ARBA" id="ARBA00004651"/>
    </source>
</evidence>
<dbReference type="PANTHER" id="PTHR22911:SF137">
    <property type="entry name" value="SOLUTE CARRIER FAMILY 35 MEMBER G2-RELATED"/>
    <property type="match status" value="1"/>
</dbReference>
<dbReference type="NCBIfam" id="TIGR00688">
    <property type="entry name" value="rarD"/>
    <property type="match status" value="1"/>
</dbReference>
<dbReference type="InterPro" id="IPR004626">
    <property type="entry name" value="RarD"/>
</dbReference>
<feature type="transmembrane region" description="Helical" evidence="8">
    <location>
        <begin position="129"/>
        <end position="145"/>
    </location>
</feature>
<feature type="domain" description="EamA" evidence="9">
    <location>
        <begin position="9"/>
        <end position="145"/>
    </location>
</feature>
<evidence type="ECO:0000259" key="9">
    <source>
        <dbReference type="Pfam" id="PF00892"/>
    </source>
</evidence>